<reference evidence="2" key="1">
    <citation type="journal article" date="2020" name="New Phytol.">
        <title>Comparative genomics reveals dynamic genome evolution in host specialist ectomycorrhizal fungi.</title>
        <authorList>
            <person name="Lofgren L.A."/>
            <person name="Nguyen N.H."/>
            <person name="Vilgalys R."/>
            <person name="Ruytinx J."/>
            <person name="Liao H.L."/>
            <person name="Branco S."/>
            <person name="Kuo A."/>
            <person name="LaButti K."/>
            <person name="Lipzen A."/>
            <person name="Andreopoulos W."/>
            <person name="Pangilinan J."/>
            <person name="Riley R."/>
            <person name="Hundley H."/>
            <person name="Na H."/>
            <person name="Barry K."/>
            <person name="Grigoriev I.V."/>
            <person name="Stajich J.E."/>
            <person name="Kennedy P.G."/>
        </authorList>
    </citation>
    <scope>NUCLEOTIDE SEQUENCE</scope>
    <source>
        <strain evidence="2">FC203</strain>
    </source>
</reference>
<feature type="compositionally biased region" description="Basic residues" evidence="1">
    <location>
        <begin position="56"/>
        <end position="65"/>
    </location>
</feature>
<dbReference type="Proteomes" id="UP001195769">
    <property type="component" value="Unassembled WGS sequence"/>
</dbReference>
<gene>
    <name evidence="2" type="ORF">F5891DRAFT_1195428</name>
</gene>
<feature type="region of interest" description="Disordered" evidence="1">
    <location>
        <begin position="56"/>
        <end position="104"/>
    </location>
</feature>
<protein>
    <submittedName>
        <fullName evidence="2">Uncharacterized protein</fullName>
    </submittedName>
</protein>
<evidence type="ECO:0000313" key="3">
    <source>
        <dbReference type="Proteomes" id="UP001195769"/>
    </source>
</evidence>
<organism evidence="2 3">
    <name type="scientific">Suillus fuscotomentosus</name>
    <dbReference type="NCBI Taxonomy" id="1912939"/>
    <lineage>
        <taxon>Eukaryota</taxon>
        <taxon>Fungi</taxon>
        <taxon>Dikarya</taxon>
        <taxon>Basidiomycota</taxon>
        <taxon>Agaricomycotina</taxon>
        <taxon>Agaricomycetes</taxon>
        <taxon>Agaricomycetidae</taxon>
        <taxon>Boletales</taxon>
        <taxon>Suillineae</taxon>
        <taxon>Suillaceae</taxon>
        <taxon>Suillus</taxon>
    </lineage>
</organism>
<dbReference type="AlphaFoldDB" id="A0AAD4DWQ8"/>
<dbReference type="RefSeq" id="XP_041219865.1">
    <property type="nucleotide sequence ID" value="XM_041368123.1"/>
</dbReference>
<proteinExistence type="predicted"/>
<keyword evidence="3" id="KW-1185">Reference proteome</keyword>
<evidence type="ECO:0000256" key="1">
    <source>
        <dbReference type="SAM" id="MobiDB-lite"/>
    </source>
</evidence>
<dbReference type="EMBL" id="JABBWK010000082">
    <property type="protein sequence ID" value="KAG1894289.1"/>
    <property type="molecule type" value="Genomic_DNA"/>
</dbReference>
<accession>A0AAD4DWQ8</accession>
<evidence type="ECO:0000313" key="2">
    <source>
        <dbReference type="EMBL" id="KAG1894289.1"/>
    </source>
</evidence>
<sequence length="221" mass="24947">MPPAKLPSKINVLKIACFTPNLVSKSLTEQVSATFTIFMASQKPNIREIQREKARMVRNRARKHQQKDLQAPTSEASDRRASSPESSPDQDDDTRHHISTTAQLKAPMSLSNISDIRTSIAGWQTEWGPAATWAKNFHHTLSRVQEKGRRATDKFFSQCEDHVQEGWAILRDLQLLAHHPPNKGSKQVKDTYIQIFDLLPAVLMEVFFLSSSSTSMPLQSL</sequence>
<name>A0AAD4DWQ8_9AGAM</name>
<dbReference type="GeneID" id="64662421"/>
<comment type="caution">
    <text evidence="2">The sequence shown here is derived from an EMBL/GenBank/DDBJ whole genome shotgun (WGS) entry which is preliminary data.</text>
</comment>